<name>A0A7E5W5G2_TRINI</name>
<feature type="compositionally biased region" description="Low complexity" evidence="1">
    <location>
        <begin position="976"/>
        <end position="993"/>
    </location>
</feature>
<dbReference type="Proteomes" id="UP000322000">
    <property type="component" value="Chromosome 12"/>
</dbReference>
<dbReference type="KEGG" id="tnl:113499252"/>
<feature type="compositionally biased region" description="Polar residues" evidence="1">
    <location>
        <begin position="901"/>
        <end position="911"/>
    </location>
</feature>
<feature type="compositionally biased region" description="Acidic residues" evidence="1">
    <location>
        <begin position="530"/>
        <end position="546"/>
    </location>
</feature>
<feature type="compositionally biased region" description="Low complexity" evidence="1">
    <location>
        <begin position="939"/>
        <end position="952"/>
    </location>
</feature>
<feature type="compositionally biased region" description="Pro residues" evidence="1">
    <location>
        <begin position="871"/>
        <end position="889"/>
    </location>
</feature>
<feature type="compositionally biased region" description="Acidic residues" evidence="1">
    <location>
        <begin position="432"/>
        <end position="447"/>
    </location>
</feature>
<feature type="compositionally biased region" description="Polar residues" evidence="1">
    <location>
        <begin position="918"/>
        <end position="935"/>
    </location>
</feature>
<dbReference type="InParanoid" id="A0A7E5W5G2"/>
<feature type="compositionally biased region" description="Low complexity" evidence="1">
    <location>
        <begin position="845"/>
        <end position="870"/>
    </location>
</feature>
<feature type="compositionally biased region" description="Basic and acidic residues" evidence="1">
    <location>
        <begin position="417"/>
        <end position="427"/>
    </location>
</feature>
<feature type="region of interest" description="Disordered" evidence="1">
    <location>
        <begin position="716"/>
        <end position="750"/>
    </location>
</feature>
<feature type="compositionally biased region" description="Polar residues" evidence="1">
    <location>
        <begin position="1016"/>
        <end position="1025"/>
    </location>
</feature>
<feature type="region of interest" description="Disordered" evidence="1">
    <location>
        <begin position="1053"/>
        <end position="1082"/>
    </location>
</feature>
<evidence type="ECO:0000313" key="2">
    <source>
        <dbReference type="Proteomes" id="UP000322000"/>
    </source>
</evidence>
<feature type="compositionally biased region" description="Polar residues" evidence="1">
    <location>
        <begin position="815"/>
        <end position="825"/>
    </location>
</feature>
<feature type="region of interest" description="Disordered" evidence="1">
    <location>
        <begin position="267"/>
        <end position="289"/>
    </location>
</feature>
<feature type="compositionally biased region" description="Basic and acidic residues" evidence="1">
    <location>
        <begin position="547"/>
        <end position="577"/>
    </location>
</feature>
<gene>
    <name evidence="3" type="primary">LOC113499252</name>
</gene>
<feature type="compositionally biased region" description="Polar residues" evidence="1">
    <location>
        <begin position="959"/>
        <end position="974"/>
    </location>
</feature>
<evidence type="ECO:0000313" key="3">
    <source>
        <dbReference type="RefSeq" id="XP_026735456.1"/>
    </source>
</evidence>
<feature type="compositionally biased region" description="Basic and acidic residues" evidence="1">
    <location>
        <begin position="589"/>
        <end position="604"/>
    </location>
</feature>
<feature type="region of interest" description="Disordered" evidence="1">
    <location>
        <begin position="1"/>
        <end position="25"/>
    </location>
</feature>
<feature type="compositionally biased region" description="Acidic residues" evidence="1">
    <location>
        <begin position="470"/>
        <end position="487"/>
    </location>
</feature>
<organism evidence="2 3">
    <name type="scientific">Trichoplusia ni</name>
    <name type="common">Cabbage looper</name>
    <dbReference type="NCBI Taxonomy" id="7111"/>
    <lineage>
        <taxon>Eukaryota</taxon>
        <taxon>Metazoa</taxon>
        <taxon>Ecdysozoa</taxon>
        <taxon>Arthropoda</taxon>
        <taxon>Hexapoda</taxon>
        <taxon>Insecta</taxon>
        <taxon>Pterygota</taxon>
        <taxon>Neoptera</taxon>
        <taxon>Endopterygota</taxon>
        <taxon>Lepidoptera</taxon>
        <taxon>Glossata</taxon>
        <taxon>Ditrysia</taxon>
        <taxon>Noctuoidea</taxon>
        <taxon>Noctuidae</taxon>
        <taxon>Plusiinae</taxon>
        <taxon>Trichoplusia</taxon>
    </lineage>
</organism>
<feature type="compositionally biased region" description="Basic and acidic residues" evidence="1">
    <location>
        <begin position="517"/>
        <end position="529"/>
    </location>
</feature>
<dbReference type="OrthoDB" id="6107953at2759"/>
<feature type="compositionally biased region" description="Basic and acidic residues" evidence="1">
    <location>
        <begin position="611"/>
        <end position="630"/>
    </location>
</feature>
<keyword evidence="2" id="KW-1185">Reference proteome</keyword>
<feature type="compositionally biased region" description="Acidic residues" evidence="1">
    <location>
        <begin position="348"/>
        <end position="380"/>
    </location>
</feature>
<accession>A0A7E5W5G2</accession>
<feature type="region of interest" description="Disordered" evidence="1">
    <location>
        <begin position="323"/>
        <end position="637"/>
    </location>
</feature>
<reference evidence="3" key="1">
    <citation type="submission" date="2025-08" db="UniProtKB">
        <authorList>
            <consortium name="RefSeq"/>
        </authorList>
    </citation>
    <scope>IDENTIFICATION</scope>
</reference>
<feature type="compositionally biased region" description="Low complexity" evidence="1">
    <location>
        <begin position="579"/>
        <end position="588"/>
    </location>
</feature>
<dbReference type="AlphaFoldDB" id="A0A7E5W5G2"/>
<evidence type="ECO:0000256" key="1">
    <source>
        <dbReference type="SAM" id="MobiDB-lite"/>
    </source>
</evidence>
<proteinExistence type="predicted"/>
<feature type="compositionally biased region" description="Pro residues" evidence="1">
    <location>
        <begin position="734"/>
        <end position="746"/>
    </location>
</feature>
<feature type="region of interest" description="Disordered" evidence="1">
    <location>
        <begin position="807"/>
        <end position="1041"/>
    </location>
</feature>
<dbReference type="RefSeq" id="XP_026735456.1">
    <property type="nucleotide sequence ID" value="XM_026879655.1"/>
</dbReference>
<feature type="compositionally biased region" description="Basic and acidic residues" evidence="1">
    <location>
        <begin position="329"/>
        <end position="347"/>
    </location>
</feature>
<feature type="region of interest" description="Disordered" evidence="1">
    <location>
        <begin position="1157"/>
        <end position="1270"/>
    </location>
</feature>
<sequence>MNPPSALHGAMGRDRKPFTYTPGGLDLSEIKSERMAKRLMRNAMNQGVPEVPVHPVHASTNQSTPVKLPNFNCLPVQVFPTFNLPANPKSLLRTRSNPDPRDAPIQRIVPPFVNTTRFENNDTFHKNTPTQPQVNNNRPVSMYEYSAPPALANPYSLPRTNYGSDGYTAPVLPEISYDAEYFRAPPKLYSEAEQLPKLEISEEKDKVQKSESLDTSIDLTVKPISQTDDVIVPTIAPTPIESKPVEENGGTEIDQREVKVVKKQVKKENKVEEQNGNQNGDSNIEAEMTVKLPTKKSAAKTETKVEVVKKILPDGSVEEIKTTTTKTTVDGRTEIKTKTETRTIPKEEESEEEVVEEEEEEEEEVHEQEEQEEEVVEEPETVTVTTTIAAPKENGQQSNIIKTEERSETTTTTKKVVVVEESPKEESQSVVEEQEVEEVEEEVEDAEPVTVVLKKQVPPKPEPEPVEIAVVEEEEIEENEEIEETQTEEEKKIEKVEVEQEVEEKEKVEETVEEEVEVKKEPETKSSPKDEEEEEEEYEEAEETEEKVEQETEVKETVEDKKVVEEVVKEESQKETEAPTEAPAAASAEEPKESPKEPEEKVIKVEVQPPEESKPEPQQEKGESETKKEFNIPIREPSIPLEKVEDVEIKPIGISPIITKTHTENTEIITSTIKPEGGLSTQTEYNKIENIVTVNRTTKILDNSYENLTQQGIPTVRTYFPPPSLDKISTSPLPSRPYQPVYPPEPQPERRHSLLLDRLSTERQMPSDLYQYSNQSYEQTQYQTEPQSEVLTVSNVKPSMITNQQWYQQTKQQQNSIYNNTSSTPAPVGQPWAQPKSQPQPPQQYSPQPQYQSPQPQPHYQAQHQPQPQYQAPPTPQPQYQAPPTPQPQYQPSYTEPTQERAPSSYSTYTPTPAWVSNVDTPQNTQPTQYSYLNKDTTDSYQRSTQQYSSSYVPPPWEQDSSYTSVNNTSQTFYQPAPQTPASAPAFSPAPASGWKPPAAKFSKNAPISYIPPAPNQSFVRSASVSEPPRPTPGRKTYYSEYERRYISVPDSTYIPSETKFQHQPDPSPQYYYDNNEPSEPVEPQWRKELREFTEKTSQTITTEQTSVQPPWEAEQKFAKTPTVTYTPTPSWSQTLRPRSYRERSFESEYVSQEWPKTNTLGRGRPLSTLGKSVDAPIPERTRGVSVDRYNPNNYQSPAEHPPVQSHTLTTPAPHAGYHNPNVPAYHARASAEPREQPTAYQPRVHRESRASPLQSRSFKYLQWITGTDD</sequence>
<dbReference type="GeneID" id="113499252"/>
<protein>
    <submittedName>
        <fullName evidence="3">Titin-like isoform X1</fullName>
    </submittedName>
</protein>
<feature type="compositionally biased region" description="Basic and acidic residues" evidence="1">
    <location>
        <begin position="488"/>
        <end position="510"/>
    </location>
</feature>